<dbReference type="PANTHER" id="PTHR14359">
    <property type="entry name" value="HOMO-OLIGOMERIC FLAVIN CONTAINING CYS DECARBOXYLASE FAMILY"/>
    <property type="match status" value="1"/>
</dbReference>
<evidence type="ECO:0000256" key="1">
    <source>
        <dbReference type="ARBA" id="ARBA00022793"/>
    </source>
</evidence>
<dbReference type="AlphaFoldDB" id="A0A6F8ZGE5"/>
<dbReference type="SUPFAM" id="SSF102645">
    <property type="entry name" value="CoaB-like"/>
    <property type="match status" value="1"/>
</dbReference>
<accession>A0A6F8ZGE5</accession>
<keyword evidence="3 4" id="KW-0436">Ligase</keyword>
<name>A0A6F8ZGE5_9FIRM</name>
<evidence type="ECO:0000259" key="6">
    <source>
        <dbReference type="Pfam" id="PF04127"/>
    </source>
</evidence>
<evidence type="ECO:0000256" key="2">
    <source>
        <dbReference type="ARBA" id="ARBA00023239"/>
    </source>
</evidence>
<keyword evidence="3" id="KW-0511">Multifunctional enzyme</keyword>
<dbReference type="KEGG" id="hfv:R50_1026"/>
<dbReference type="NCBIfam" id="TIGR00521">
    <property type="entry name" value="coaBC_dfp"/>
    <property type="match status" value="1"/>
</dbReference>
<dbReference type="EC" id="4.1.1.36" evidence="3"/>
<feature type="binding site" evidence="3">
    <location>
        <position position="329"/>
    </location>
    <ligand>
        <name>CTP</name>
        <dbReference type="ChEBI" id="CHEBI:37563"/>
    </ligand>
</feature>
<dbReference type="GO" id="GO:0015937">
    <property type="term" value="P:coenzyme A biosynthetic process"/>
    <property type="evidence" value="ECO:0007669"/>
    <property type="project" value="UniProtKB-UniRule"/>
</dbReference>
<feature type="binding site" evidence="3">
    <location>
        <position position="291"/>
    </location>
    <ligand>
        <name>CTP</name>
        <dbReference type="ChEBI" id="CHEBI:37563"/>
    </ligand>
</feature>
<dbReference type="Pfam" id="PF02441">
    <property type="entry name" value="Flavoprotein"/>
    <property type="match status" value="1"/>
</dbReference>
<dbReference type="PANTHER" id="PTHR14359:SF6">
    <property type="entry name" value="PHOSPHOPANTOTHENOYLCYSTEINE DECARBOXYLASE"/>
    <property type="match status" value="1"/>
</dbReference>
<evidence type="ECO:0000313" key="7">
    <source>
        <dbReference type="EMBL" id="CAB1128532.1"/>
    </source>
</evidence>
<evidence type="ECO:0000256" key="4">
    <source>
        <dbReference type="RuleBase" id="RU364078"/>
    </source>
</evidence>
<comment type="pathway">
    <text evidence="3 4">Cofactor biosynthesis; coenzyme A biosynthesis; CoA from (R)-pantothenate: step 2/5.</text>
</comment>
<protein>
    <recommendedName>
        <fullName evidence="3">Coenzyme A biosynthesis bifunctional protein CoaBC</fullName>
    </recommendedName>
    <alternativeName>
        <fullName evidence="3">DNA/pantothenate metabolism flavoprotein</fullName>
    </alternativeName>
    <alternativeName>
        <fullName evidence="3">Phosphopantothenoylcysteine synthetase/decarboxylase</fullName>
        <shortName evidence="3">PPCS-PPCDC</shortName>
    </alternativeName>
    <domain>
        <recommendedName>
            <fullName evidence="3">Phosphopantothenoylcysteine decarboxylase</fullName>
            <shortName evidence="3">PPC decarboxylase</shortName>
            <shortName evidence="3">PPC-DC</shortName>
            <ecNumber evidence="3">4.1.1.36</ecNumber>
        </recommendedName>
        <alternativeName>
            <fullName evidence="3">CoaC</fullName>
        </alternativeName>
    </domain>
    <domain>
        <recommendedName>
            <fullName evidence="3">Phosphopantothenate--cysteine ligase</fullName>
            <ecNumber evidence="3">6.3.2.5</ecNumber>
        </recommendedName>
        <alternativeName>
            <fullName evidence="3">CoaB</fullName>
        </alternativeName>
        <alternativeName>
            <fullName evidence="3">Phosphopantothenoylcysteine synthetase</fullName>
            <shortName evidence="3">PPC synthetase</shortName>
            <shortName evidence="3">PPC-S</shortName>
        </alternativeName>
    </domain>
</protein>
<feature type="binding site" evidence="3">
    <location>
        <position position="347"/>
    </location>
    <ligand>
        <name>CTP</name>
        <dbReference type="ChEBI" id="CHEBI:37563"/>
    </ligand>
</feature>
<gene>
    <name evidence="3 7" type="primary">coaBC</name>
    <name evidence="7" type="ORF">R50_1026</name>
</gene>
<feature type="region of interest" description="Phosphopantothenoylcysteine decarboxylase" evidence="3">
    <location>
        <begin position="1"/>
        <end position="187"/>
    </location>
</feature>
<dbReference type="GO" id="GO:0015941">
    <property type="term" value="P:pantothenate catabolic process"/>
    <property type="evidence" value="ECO:0007669"/>
    <property type="project" value="InterPro"/>
</dbReference>
<proteinExistence type="inferred from homology"/>
<dbReference type="GO" id="GO:0071513">
    <property type="term" value="C:phosphopantothenoylcysteine decarboxylase complex"/>
    <property type="evidence" value="ECO:0007669"/>
    <property type="project" value="TreeGrafter"/>
</dbReference>
<sequence length="410" mass="43894">MNRGLRVVLGVGAGIAAYKAADLASRLVQDGHEVYAVLTPDATGFIGPLTFAALTHQAVGVDFEHGPLGPLSHVRLARWADVMVVAPATADLLARMAAGEAGNLLLATYLGMEGPVIVAPAMEEHMWDHPATQRNVERLRADGVTVVGPGEGHLASGAQGRGRMAEPGLILEAVLALTTPHSLEGRRVLVTAGPTWEFFDPVRLLTNPSQGRMGLAVAREARNRGAVVTLVHGPVTQDERWVEGTWRMDTEAVMTAEEMLTAVQSRAREMDVIVATAAVADFRPAASQERKLHKEELPRQWEMIPNPDVLRTVSAALAGAPARPLLVGFAAETDDLLTGAERKLREKGLDFVVGNRVGYDRGFGDRTATAVIIGRDGVVAQFSEIDKESLASELWDVIEAAWEGPQWGSG</sequence>
<keyword evidence="3" id="KW-0460">Magnesium</keyword>
<comment type="cofactor">
    <cofactor evidence="3">
        <name>FMN</name>
        <dbReference type="ChEBI" id="CHEBI:58210"/>
    </cofactor>
    <text evidence="3">Binds 1 FMN per subunit.</text>
</comment>
<dbReference type="InterPro" id="IPR036551">
    <property type="entry name" value="Flavin_trans-like"/>
</dbReference>
<keyword evidence="3 4" id="KW-0288">FMN</keyword>
<comment type="function">
    <text evidence="4">Catalyzes two steps in the biosynthesis of coenzyme A. In the first step cysteine is conjugated to 4'-phosphopantothenate to form 4-phosphopantothenoylcysteine, in the latter compound is decarboxylated to form 4'-phosphopantotheine.</text>
</comment>
<keyword evidence="3" id="KW-0479">Metal-binding</keyword>
<feature type="binding site" evidence="3">
    <location>
        <begin position="307"/>
        <end position="310"/>
    </location>
    <ligand>
        <name>CTP</name>
        <dbReference type="ChEBI" id="CHEBI:37563"/>
    </ligand>
</feature>
<dbReference type="InterPro" id="IPR005252">
    <property type="entry name" value="CoaBC"/>
</dbReference>
<comment type="similarity">
    <text evidence="3 4">In the C-terminal section; belongs to the PPC synthetase family.</text>
</comment>
<dbReference type="EC" id="6.3.2.5" evidence="3"/>
<dbReference type="HAMAP" id="MF_02225">
    <property type="entry name" value="CoaBC"/>
    <property type="match status" value="1"/>
</dbReference>
<dbReference type="GO" id="GO:0004632">
    <property type="term" value="F:phosphopantothenate--cysteine ligase activity"/>
    <property type="evidence" value="ECO:0007669"/>
    <property type="project" value="UniProtKB-UniRule"/>
</dbReference>
<keyword evidence="1 3" id="KW-0210">Decarboxylase</keyword>
<evidence type="ECO:0000259" key="5">
    <source>
        <dbReference type="Pfam" id="PF02441"/>
    </source>
</evidence>
<evidence type="ECO:0000313" key="8">
    <source>
        <dbReference type="Proteomes" id="UP000503399"/>
    </source>
</evidence>
<reference evidence="7 8" key="1">
    <citation type="submission" date="2020-02" db="EMBL/GenBank/DDBJ databases">
        <authorList>
            <person name="Hogendoorn C."/>
        </authorList>
    </citation>
    <scope>NUCLEOTIDE SEQUENCE [LARGE SCALE GENOMIC DNA]</scope>
    <source>
        <strain evidence="7">R501</strain>
    </source>
</reference>
<comment type="similarity">
    <text evidence="3 4">In the N-terminal section; belongs to the HFCD (homo-oligomeric flavin containing Cys decarboxylase) superfamily.</text>
</comment>
<dbReference type="EMBL" id="LR778114">
    <property type="protein sequence ID" value="CAB1128532.1"/>
    <property type="molecule type" value="Genomic_DNA"/>
</dbReference>
<dbReference type="InterPro" id="IPR035929">
    <property type="entry name" value="CoaB-like_sf"/>
</dbReference>
<dbReference type="Proteomes" id="UP000503399">
    <property type="component" value="Chromosome"/>
</dbReference>
<dbReference type="Pfam" id="PF04127">
    <property type="entry name" value="DFP"/>
    <property type="match status" value="1"/>
</dbReference>
<feature type="domain" description="Flavoprotein" evidence="5">
    <location>
        <begin position="6"/>
        <end position="175"/>
    </location>
</feature>
<comment type="caution">
    <text evidence="3">Lacks conserved residue(s) required for the propagation of feature annotation.</text>
</comment>
<feature type="domain" description="DNA/pantothenate metabolism flavoprotein C-terminal" evidence="6">
    <location>
        <begin position="183"/>
        <end position="399"/>
    </location>
</feature>
<organism evidence="7 8">
    <name type="scientific">Candidatus Hydrogenisulfobacillus filiaventi</name>
    <dbReference type="NCBI Taxonomy" id="2707344"/>
    <lineage>
        <taxon>Bacteria</taxon>
        <taxon>Bacillati</taxon>
        <taxon>Bacillota</taxon>
        <taxon>Clostridia</taxon>
        <taxon>Eubacteriales</taxon>
        <taxon>Clostridiales Family XVII. Incertae Sedis</taxon>
        <taxon>Candidatus Hydrogenisulfobacillus</taxon>
    </lineage>
</organism>
<feature type="region of interest" description="Phosphopantothenate--cysteine ligase" evidence="3">
    <location>
        <begin position="188"/>
        <end position="410"/>
    </location>
</feature>
<dbReference type="GO" id="GO:0010181">
    <property type="term" value="F:FMN binding"/>
    <property type="evidence" value="ECO:0007669"/>
    <property type="project" value="UniProtKB-UniRule"/>
</dbReference>
<comment type="catalytic activity">
    <reaction evidence="3 4">
        <text>(R)-4'-phosphopantothenate + L-cysteine + CTP = N-[(R)-4-phosphopantothenoyl]-L-cysteine + CMP + diphosphate + H(+)</text>
        <dbReference type="Rhea" id="RHEA:19397"/>
        <dbReference type="ChEBI" id="CHEBI:10986"/>
        <dbReference type="ChEBI" id="CHEBI:15378"/>
        <dbReference type="ChEBI" id="CHEBI:33019"/>
        <dbReference type="ChEBI" id="CHEBI:35235"/>
        <dbReference type="ChEBI" id="CHEBI:37563"/>
        <dbReference type="ChEBI" id="CHEBI:59458"/>
        <dbReference type="ChEBI" id="CHEBI:60377"/>
        <dbReference type="EC" id="6.3.2.5"/>
    </reaction>
</comment>
<evidence type="ECO:0000256" key="3">
    <source>
        <dbReference type="HAMAP-Rule" id="MF_02225"/>
    </source>
</evidence>
<keyword evidence="3 4" id="KW-0285">Flavoprotein</keyword>
<feature type="binding site" evidence="3">
    <location>
        <position position="343"/>
    </location>
    <ligand>
        <name>CTP</name>
        <dbReference type="ChEBI" id="CHEBI:37563"/>
    </ligand>
</feature>
<keyword evidence="8" id="KW-1185">Reference proteome</keyword>
<dbReference type="UniPathway" id="UPA00241">
    <property type="reaction ID" value="UER00353"/>
</dbReference>
<keyword evidence="2 3" id="KW-0456">Lyase</keyword>
<comment type="function">
    <text evidence="3">Catalyzes two sequential steps in the biosynthesis of coenzyme A. In the first step cysteine is conjugated to 4'-phosphopantothenate to form 4-phosphopantothenoylcysteine. In the second step the latter compound is decarboxylated to form 4'-phosphopantotheine.</text>
</comment>
<comment type="catalytic activity">
    <reaction evidence="3 4">
        <text>N-[(R)-4-phosphopantothenoyl]-L-cysteine + H(+) = (R)-4'-phosphopantetheine + CO2</text>
        <dbReference type="Rhea" id="RHEA:16793"/>
        <dbReference type="ChEBI" id="CHEBI:15378"/>
        <dbReference type="ChEBI" id="CHEBI:16526"/>
        <dbReference type="ChEBI" id="CHEBI:59458"/>
        <dbReference type="ChEBI" id="CHEBI:61723"/>
        <dbReference type="EC" id="4.1.1.36"/>
    </reaction>
</comment>
<dbReference type="Gene3D" id="3.40.50.1950">
    <property type="entry name" value="Flavin prenyltransferase-like"/>
    <property type="match status" value="1"/>
</dbReference>
<dbReference type="GO" id="GO:0046872">
    <property type="term" value="F:metal ion binding"/>
    <property type="evidence" value="ECO:0007669"/>
    <property type="project" value="UniProtKB-KW"/>
</dbReference>
<comment type="pathway">
    <text evidence="3 4">Cofactor biosynthesis; coenzyme A biosynthesis; CoA from (R)-pantothenate: step 3/5.</text>
</comment>
<dbReference type="InterPro" id="IPR003382">
    <property type="entry name" value="Flavoprotein"/>
</dbReference>
<dbReference type="GO" id="GO:0004633">
    <property type="term" value="F:phosphopantothenoylcysteine decarboxylase activity"/>
    <property type="evidence" value="ECO:0007669"/>
    <property type="project" value="UniProtKB-UniRule"/>
</dbReference>
<dbReference type="SUPFAM" id="SSF52507">
    <property type="entry name" value="Homo-oligomeric flavin-containing Cys decarboxylases, HFCD"/>
    <property type="match status" value="1"/>
</dbReference>
<dbReference type="InterPro" id="IPR007085">
    <property type="entry name" value="DNA/pantothenate-metab_flavo_C"/>
</dbReference>
<feature type="binding site" evidence="3">
    <location>
        <position position="281"/>
    </location>
    <ligand>
        <name>CTP</name>
        <dbReference type="ChEBI" id="CHEBI:37563"/>
    </ligand>
</feature>
<comment type="cofactor">
    <cofactor evidence="3">
        <name>Mg(2+)</name>
        <dbReference type="ChEBI" id="CHEBI:18420"/>
    </cofactor>
</comment>
<dbReference type="Gene3D" id="3.40.50.10300">
    <property type="entry name" value="CoaB-like"/>
    <property type="match status" value="1"/>
</dbReference>